<feature type="transmembrane region" description="Helical" evidence="8">
    <location>
        <begin position="99"/>
        <end position="121"/>
    </location>
</feature>
<dbReference type="GO" id="GO:0022857">
    <property type="term" value="F:transmembrane transporter activity"/>
    <property type="evidence" value="ECO:0007669"/>
    <property type="project" value="InterPro"/>
</dbReference>
<feature type="transmembrane region" description="Helical" evidence="8">
    <location>
        <begin position="328"/>
        <end position="348"/>
    </location>
</feature>
<feature type="transmembrane region" description="Helical" evidence="8">
    <location>
        <begin position="385"/>
        <end position="407"/>
    </location>
</feature>
<keyword evidence="3 8" id="KW-0812">Transmembrane</keyword>
<evidence type="ECO:0000313" key="11">
    <source>
        <dbReference type="Proteomes" id="UP000001192"/>
    </source>
</evidence>
<dbReference type="STRING" id="391038.Bphy_4426"/>
<keyword evidence="4 8" id="KW-1133">Transmembrane helix</keyword>
<evidence type="ECO:0000256" key="5">
    <source>
        <dbReference type="ARBA" id="ARBA00023136"/>
    </source>
</evidence>
<dbReference type="InterPro" id="IPR020846">
    <property type="entry name" value="MFS_dom"/>
</dbReference>
<feature type="transmembrane region" description="Helical" evidence="8">
    <location>
        <begin position="127"/>
        <end position="149"/>
    </location>
</feature>
<dbReference type="GO" id="GO:0005886">
    <property type="term" value="C:plasma membrane"/>
    <property type="evidence" value="ECO:0007669"/>
    <property type="project" value="TreeGrafter"/>
</dbReference>
<feature type="domain" description="Major facilitator superfamily (MFS) profile" evidence="9">
    <location>
        <begin position="37"/>
        <end position="443"/>
    </location>
</feature>
<dbReference type="Pfam" id="PF07690">
    <property type="entry name" value="MFS_1"/>
    <property type="match status" value="1"/>
</dbReference>
<comment type="subcellular location">
    <subcellularLocation>
        <location evidence="1">Membrane</location>
        <topology evidence="1">Multi-pass membrane protein</topology>
    </subcellularLocation>
</comment>
<feature type="transmembrane region" description="Helical" evidence="8">
    <location>
        <begin position="263"/>
        <end position="283"/>
    </location>
</feature>
<dbReference type="InterPro" id="IPR036259">
    <property type="entry name" value="MFS_trans_sf"/>
</dbReference>
<evidence type="ECO:0000256" key="1">
    <source>
        <dbReference type="ARBA" id="ARBA00004141"/>
    </source>
</evidence>
<dbReference type="OrthoDB" id="5441967at2"/>
<dbReference type="Proteomes" id="UP000001192">
    <property type="component" value="Chromosome 2"/>
</dbReference>
<evidence type="ECO:0000256" key="4">
    <source>
        <dbReference type="ARBA" id="ARBA00022989"/>
    </source>
</evidence>
<reference evidence="11" key="1">
    <citation type="journal article" date="2014" name="Stand. Genomic Sci.">
        <title>Complete genome sequence of Burkholderia phymatum STM815(T), a broad host range and efficient nitrogen-fixing symbiont of Mimosa species.</title>
        <authorList>
            <person name="Moulin L."/>
            <person name="Klonowska A."/>
            <person name="Caroline B."/>
            <person name="Booth K."/>
            <person name="Vriezen J.A."/>
            <person name="Melkonian R."/>
            <person name="James E.K."/>
            <person name="Young J.P."/>
            <person name="Bena G."/>
            <person name="Hauser L."/>
            <person name="Land M."/>
            <person name="Kyrpides N."/>
            <person name="Bruce D."/>
            <person name="Chain P."/>
            <person name="Copeland A."/>
            <person name="Pitluck S."/>
            <person name="Woyke T."/>
            <person name="Lizotte-Waniewski M."/>
            <person name="Bristow J."/>
            <person name="Riley M."/>
        </authorList>
    </citation>
    <scope>NUCLEOTIDE SEQUENCE [LARGE SCALE GENOMIC DNA]</scope>
    <source>
        <strain evidence="11">DSM 17167 / CIP 108236 / LMG 21445 / STM815</strain>
    </source>
</reference>
<dbReference type="PROSITE" id="PS50850">
    <property type="entry name" value="MFS"/>
    <property type="match status" value="1"/>
</dbReference>
<dbReference type="SUPFAM" id="SSF103473">
    <property type="entry name" value="MFS general substrate transporter"/>
    <property type="match status" value="1"/>
</dbReference>
<evidence type="ECO:0000256" key="3">
    <source>
        <dbReference type="ARBA" id="ARBA00022692"/>
    </source>
</evidence>
<evidence type="ECO:0000256" key="2">
    <source>
        <dbReference type="ARBA" id="ARBA00022448"/>
    </source>
</evidence>
<evidence type="ECO:0000259" key="9">
    <source>
        <dbReference type="PROSITE" id="PS50850"/>
    </source>
</evidence>
<feature type="transmembrane region" description="Helical" evidence="8">
    <location>
        <begin position="66"/>
        <end position="87"/>
    </location>
</feature>
<dbReference type="EMBL" id="CP001044">
    <property type="protein sequence ID" value="ACC73540.1"/>
    <property type="molecule type" value="Genomic_DNA"/>
</dbReference>
<protein>
    <recommendedName>
        <fullName evidence="7">Putative tartrate transporter</fullName>
    </recommendedName>
</protein>
<accession>B2JQJ9</accession>
<dbReference type="FunFam" id="1.20.1250.20:FF:000018">
    <property type="entry name" value="MFS transporter permease"/>
    <property type="match status" value="1"/>
</dbReference>
<dbReference type="PANTHER" id="PTHR43791">
    <property type="entry name" value="PERMEASE-RELATED"/>
    <property type="match status" value="1"/>
</dbReference>
<feature type="transmembrane region" description="Helical" evidence="8">
    <location>
        <begin position="161"/>
        <end position="184"/>
    </location>
</feature>
<dbReference type="InterPro" id="IPR011701">
    <property type="entry name" value="MFS"/>
</dbReference>
<feature type="transmembrane region" description="Helical" evidence="8">
    <location>
        <begin position="196"/>
        <end position="218"/>
    </location>
</feature>
<name>B2JQJ9_PARP8</name>
<dbReference type="AlphaFoldDB" id="B2JQJ9"/>
<dbReference type="Gene3D" id="1.20.1250.20">
    <property type="entry name" value="MFS general substrate transporter like domains"/>
    <property type="match status" value="2"/>
</dbReference>
<dbReference type="RefSeq" id="WP_012403713.1">
    <property type="nucleotide sequence ID" value="NC_010623.1"/>
</dbReference>
<dbReference type="FunFam" id="1.20.1250.20:FF:000126">
    <property type="entry name" value="MFS transporter permease"/>
    <property type="match status" value="1"/>
</dbReference>
<feature type="transmembrane region" description="Helical" evidence="8">
    <location>
        <begin position="295"/>
        <end position="316"/>
    </location>
</feature>
<organism evidence="10 11">
    <name type="scientific">Paraburkholderia phymatum (strain DSM 17167 / CIP 108236 / LMG 21445 / STM815)</name>
    <name type="common">Burkholderia phymatum</name>
    <dbReference type="NCBI Taxonomy" id="391038"/>
    <lineage>
        <taxon>Bacteria</taxon>
        <taxon>Pseudomonadati</taxon>
        <taxon>Pseudomonadota</taxon>
        <taxon>Betaproteobacteria</taxon>
        <taxon>Burkholderiales</taxon>
        <taxon>Burkholderiaceae</taxon>
        <taxon>Paraburkholderia</taxon>
    </lineage>
</organism>
<dbReference type="HOGENOM" id="CLU_001265_0_0_4"/>
<evidence type="ECO:0000313" key="10">
    <source>
        <dbReference type="EMBL" id="ACC73540.1"/>
    </source>
</evidence>
<keyword evidence="11" id="KW-1185">Reference proteome</keyword>
<keyword evidence="5 8" id="KW-0472">Membrane</keyword>
<sequence>MTSYQATSARPASAADVAGQPGAAEIERTYGKVFWRIVPFLMLCYVVAYLDRVNVGFAKLQMSQDLAFSETVFGLGAGVFFVGYFLFELPSNILMHKLGARIWIARIMITWGVMSALFVFVQTPMQFYALRFLLGLAEAGFYPGVILYLTYWFPSHRRAKIIAVFMSAIPVSGIFGNPLSGWIMQTFDAHHGLAGWQWMFVIEAVPAIAIGIATILYLDNGIAAAKWLTAREKKLLADEIAAQPQEKTQSHSLGAVFRDPRTWWMSLIYFAFVTGQYGLTFWMPTLIKSTGVKGALEIGLLSAIPFLVAIVVMNVMGHSADKRRERRWHLIGPALAGAVGFSVAASFADNTAVSIAFLSIAAAGVLTCAPLFWSLPTAFMSGATAAAGIAIINSIGNLAGFASPYMIGYLKDLTHSTQSGMYVLAAMLVIGALAVWLTPARLVNR</sequence>
<evidence type="ECO:0000256" key="8">
    <source>
        <dbReference type="SAM" id="Phobius"/>
    </source>
</evidence>
<keyword evidence="2" id="KW-0813">Transport</keyword>
<evidence type="ECO:0000256" key="7">
    <source>
        <dbReference type="ARBA" id="ARBA00074139"/>
    </source>
</evidence>
<proteinExistence type="predicted"/>
<dbReference type="CDD" id="cd17319">
    <property type="entry name" value="MFS_ExuT_GudP_like"/>
    <property type="match status" value="1"/>
</dbReference>
<dbReference type="KEGG" id="bph:Bphy_4426"/>
<gene>
    <name evidence="10" type="ordered locus">Bphy_4426</name>
</gene>
<feature type="transmembrane region" description="Helical" evidence="8">
    <location>
        <begin position="33"/>
        <end position="50"/>
    </location>
</feature>
<comment type="function">
    <text evidence="6">Component of the tartrate utilization system and may allow entry of tartrate and tartrate dehydrogenase.</text>
</comment>
<dbReference type="PANTHER" id="PTHR43791:SF36">
    <property type="entry name" value="TRANSPORTER, PUTATIVE (AFU_ORTHOLOGUE AFUA_6G08340)-RELATED"/>
    <property type="match status" value="1"/>
</dbReference>
<evidence type="ECO:0000256" key="6">
    <source>
        <dbReference type="ARBA" id="ARBA00058119"/>
    </source>
</evidence>
<feature type="transmembrane region" description="Helical" evidence="8">
    <location>
        <begin position="354"/>
        <end position="373"/>
    </location>
</feature>
<dbReference type="eggNOG" id="COG2271">
    <property type="taxonomic scope" value="Bacteria"/>
</dbReference>
<feature type="transmembrane region" description="Helical" evidence="8">
    <location>
        <begin position="419"/>
        <end position="438"/>
    </location>
</feature>